<feature type="transmembrane region" description="Helical" evidence="2">
    <location>
        <begin position="200"/>
        <end position="233"/>
    </location>
</feature>
<sequence>MPTVNCLNPRSLQTTLTTVTDPPPHPHHPTTTTTTTTTTSSEEEDQQQQQQQDSTKKRDRPTNCLALSQLNDKNLTTLSRVKFDADLLIHYVFDGISRSENTNVIKVCKVRVKKACGTLLAHYYAQIEISNGFTFEFHPGSQPRTFQHIHTEGNVILVFFLCDQCCKQELRLFVEGENDFNVAFRNCESILCKRKSVQTVYITMAVLVLFANIIHFSWYFVLFIFVMIVLLYLNNNYMISNPQIVYCSHKRSKHNGQLHKAKFFT</sequence>
<dbReference type="EMBL" id="MH320559">
    <property type="protein sequence ID" value="AXU41682.1"/>
    <property type="molecule type" value="Genomic_DNA"/>
</dbReference>
<name>A0A346TQ22_9ABAC</name>
<proteinExistence type="predicted"/>
<keyword evidence="2" id="KW-1133">Transmembrane helix</keyword>
<dbReference type="Pfam" id="PF05820">
    <property type="entry name" value="Ac81"/>
    <property type="match status" value="1"/>
</dbReference>
<dbReference type="InterPro" id="IPR008563">
    <property type="entry name" value="AcMNPV_AC81"/>
</dbReference>
<dbReference type="Proteomes" id="UP000503448">
    <property type="component" value="Segment"/>
</dbReference>
<dbReference type="RefSeq" id="YP_010087085.1">
    <property type="nucleotide sequence ID" value="NC_055502.1"/>
</dbReference>
<feature type="compositionally biased region" description="Polar residues" evidence="1">
    <location>
        <begin position="1"/>
        <end position="12"/>
    </location>
</feature>
<reference evidence="3 4" key="1">
    <citation type="submission" date="2018-05" db="EMBL/GenBank/DDBJ databases">
        <title>The complete genome sequence of an alphabaculovirus isolated from the southern armyworm, Spodoptera eridania.</title>
        <authorList>
            <person name="Harrison R.L."/>
            <person name="Rowley D.L."/>
        </authorList>
    </citation>
    <scope>NUCLEOTIDE SEQUENCE [LARGE SCALE GENOMIC DNA]</scope>
    <source>
        <strain evidence="3">251</strain>
    </source>
</reference>
<dbReference type="KEGG" id="vg:65102332"/>
<evidence type="ECO:0000313" key="4">
    <source>
        <dbReference type="Proteomes" id="UP000503448"/>
    </source>
</evidence>
<feature type="region of interest" description="Disordered" evidence="1">
    <location>
        <begin position="1"/>
        <end position="61"/>
    </location>
</feature>
<evidence type="ECO:0000256" key="1">
    <source>
        <dbReference type="SAM" id="MobiDB-lite"/>
    </source>
</evidence>
<protein>
    <submittedName>
        <fullName evidence="3">ORF84</fullName>
    </submittedName>
</protein>
<organism evidence="3 4">
    <name type="scientific">Spodoptera eridania nucleopolyhedrovirus</name>
    <dbReference type="NCBI Taxonomy" id="2315721"/>
    <lineage>
        <taxon>Viruses</taxon>
        <taxon>Viruses incertae sedis</taxon>
        <taxon>Naldaviricetes</taxon>
        <taxon>Lefavirales</taxon>
        <taxon>Baculoviridae</taxon>
        <taxon>Alphabaculovirus</taxon>
        <taxon>Alphabaculovirus speridaniae</taxon>
    </lineage>
</organism>
<feature type="compositionally biased region" description="Low complexity" evidence="1">
    <location>
        <begin position="29"/>
        <end position="40"/>
    </location>
</feature>
<evidence type="ECO:0000256" key="2">
    <source>
        <dbReference type="SAM" id="Phobius"/>
    </source>
</evidence>
<accession>A0A346TQ22</accession>
<keyword evidence="4" id="KW-1185">Reference proteome</keyword>
<dbReference type="GeneID" id="65102332"/>
<keyword evidence="2" id="KW-0472">Membrane</keyword>
<evidence type="ECO:0000313" key="3">
    <source>
        <dbReference type="EMBL" id="AXU41682.1"/>
    </source>
</evidence>
<keyword evidence="2" id="KW-0812">Transmembrane</keyword>